<gene>
    <name evidence="2" type="ORF">PCOR1329_LOCUS57426</name>
</gene>
<evidence type="ECO:0000256" key="1">
    <source>
        <dbReference type="SAM" id="MobiDB-lite"/>
    </source>
</evidence>
<dbReference type="EMBL" id="CAUYUJ010017094">
    <property type="protein sequence ID" value="CAK0871664.1"/>
    <property type="molecule type" value="Genomic_DNA"/>
</dbReference>
<organism evidence="2 3">
    <name type="scientific">Prorocentrum cordatum</name>
    <dbReference type="NCBI Taxonomy" id="2364126"/>
    <lineage>
        <taxon>Eukaryota</taxon>
        <taxon>Sar</taxon>
        <taxon>Alveolata</taxon>
        <taxon>Dinophyceae</taxon>
        <taxon>Prorocentrales</taxon>
        <taxon>Prorocentraceae</taxon>
        <taxon>Prorocentrum</taxon>
    </lineage>
</organism>
<protein>
    <recommendedName>
        <fullName evidence="4">OTU domain-containing protein</fullName>
    </recommendedName>
</protein>
<dbReference type="InterPro" id="IPR038765">
    <property type="entry name" value="Papain-like_cys_pep_sf"/>
</dbReference>
<comment type="caution">
    <text evidence="2">The sequence shown here is derived from an EMBL/GenBank/DDBJ whole genome shotgun (WGS) entry which is preliminary data.</text>
</comment>
<accession>A0ABN9VHX6</accession>
<sequence>MKKLECTNLQGAKADAPRYELEGPEPPDVRATTTVRVTVVKEFMTDAQWKAARQRPGAVATGDLDKDAIMAAEAFSEVLEAGELVAVTGYLTVATAGLHPVLAASGAHGRFFRVLAKERSSPDVPVKWIKRFDDNSIDYFSRVRGLVASMAPSSNACMVLRNGGGNNLGVVGVDVDDAMAVAARKPPPKRKNPFEAIDPGSNGGDCGYRALAAGWALLGDVAKANRETTLQPAKLERMAKTLRAQLALRIDSHREYFEDFWTHVPMRLDKEDGDIPTTWEEYVKANNRPKRWIDGLSCQAACDHFNRHIYTYTGVGNELKDVNWVDKVTWFPTGPDAQRTALLQPALHVGLWRDHCYILLPDDGERHKKETKRPNKQQIEERIQKACRHSGSPRKADAESDSEDSWMTNLARTAERTECNHGHAQTYAEWARHPDGVSDYHGDAEGTD</sequence>
<proteinExistence type="predicted"/>
<name>A0ABN9VHX6_9DINO</name>
<evidence type="ECO:0000313" key="3">
    <source>
        <dbReference type="Proteomes" id="UP001189429"/>
    </source>
</evidence>
<dbReference type="Gene3D" id="3.90.70.80">
    <property type="match status" value="1"/>
</dbReference>
<dbReference type="CDD" id="cd22744">
    <property type="entry name" value="OTU"/>
    <property type="match status" value="1"/>
</dbReference>
<reference evidence="2" key="1">
    <citation type="submission" date="2023-10" db="EMBL/GenBank/DDBJ databases">
        <authorList>
            <person name="Chen Y."/>
            <person name="Shah S."/>
            <person name="Dougan E. K."/>
            <person name="Thang M."/>
            <person name="Chan C."/>
        </authorList>
    </citation>
    <scope>NUCLEOTIDE SEQUENCE [LARGE SCALE GENOMIC DNA]</scope>
</reference>
<keyword evidence="3" id="KW-1185">Reference proteome</keyword>
<dbReference type="SUPFAM" id="SSF54001">
    <property type="entry name" value="Cysteine proteinases"/>
    <property type="match status" value="1"/>
</dbReference>
<feature type="region of interest" description="Disordered" evidence="1">
    <location>
        <begin position="385"/>
        <end position="406"/>
    </location>
</feature>
<dbReference type="Proteomes" id="UP001189429">
    <property type="component" value="Unassembled WGS sequence"/>
</dbReference>
<evidence type="ECO:0000313" key="2">
    <source>
        <dbReference type="EMBL" id="CAK0871664.1"/>
    </source>
</evidence>
<evidence type="ECO:0008006" key="4">
    <source>
        <dbReference type="Google" id="ProtNLM"/>
    </source>
</evidence>